<proteinExistence type="inferred from homology"/>
<comment type="subcellular location">
    <subcellularLocation>
        <location evidence="2">Cytoplasm</location>
    </subcellularLocation>
</comment>
<evidence type="ECO:0000256" key="2">
    <source>
        <dbReference type="ARBA" id="ARBA00004496"/>
    </source>
</evidence>
<evidence type="ECO:0000256" key="6">
    <source>
        <dbReference type="ARBA" id="ARBA00020998"/>
    </source>
</evidence>
<dbReference type="InterPro" id="IPR024893">
    <property type="entry name" value="ATP_PRibTrfase_HisG_short"/>
</dbReference>
<dbReference type="GO" id="GO:0003879">
    <property type="term" value="F:ATP phosphoribosyltransferase activity"/>
    <property type="evidence" value="ECO:0007669"/>
    <property type="project" value="UniProtKB-EC"/>
</dbReference>
<dbReference type="InterPro" id="IPR013820">
    <property type="entry name" value="ATP_PRibTrfase_cat"/>
</dbReference>
<dbReference type="PANTHER" id="PTHR21403:SF8">
    <property type="entry name" value="ATP PHOSPHORIBOSYLTRANSFERASE"/>
    <property type="match status" value="1"/>
</dbReference>
<dbReference type="SUPFAM" id="SSF53850">
    <property type="entry name" value="Periplasmic binding protein-like II"/>
    <property type="match status" value="1"/>
</dbReference>
<accession>A0A0W8E5H0</accession>
<evidence type="ECO:0000256" key="9">
    <source>
        <dbReference type="ARBA" id="ARBA00022676"/>
    </source>
</evidence>
<dbReference type="UniPathway" id="UPA00031">
    <property type="reaction ID" value="UER00006"/>
</dbReference>
<dbReference type="FunFam" id="3.40.190.10:FF:000008">
    <property type="entry name" value="ATP phosphoribosyltransferase"/>
    <property type="match status" value="1"/>
</dbReference>
<dbReference type="EMBL" id="LNQE01001872">
    <property type="protein sequence ID" value="KUG03677.1"/>
    <property type="molecule type" value="Genomic_DNA"/>
</dbReference>
<keyword evidence="13" id="KW-0368">Histidine biosynthesis</keyword>
<evidence type="ECO:0000256" key="14">
    <source>
        <dbReference type="ARBA" id="ARBA00024861"/>
    </source>
</evidence>
<dbReference type="HAMAP" id="MF_01018">
    <property type="entry name" value="HisG_Short"/>
    <property type="match status" value="1"/>
</dbReference>
<sequence length="218" mass="24566">MQQEYLTIALSKGTLLKPTVELLRKAGLPVGGLSEDSRNMVFAYEDEGIKYLMCRPTDVPTYVEQGAADLGIVGKDVIVEQTKDVFEMVDLKYGYCRFVVAVPASMKDKHIRELNYRRVASKFPLIAEKFFREQGLQVDVIKLHGNVELAPLMGLADMIVDLVSTGRTLKENNLVELVKIMDSTTRLICNRVSYRTKYENIQPLIENMQKIVKGGDST</sequence>
<dbReference type="AlphaFoldDB" id="A0A0W8E5H0"/>
<protein>
    <recommendedName>
        <fullName evidence="6">ATP phosphoribosyltransferase</fullName>
        <ecNumber evidence="5">2.4.2.17</ecNumber>
    </recommendedName>
</protein>
<evidence type="ECO:0000313" key="16">
    <source>
        <dbReference type="EMBL" id="KUG03677.1"/>
    </source>
</evidence>
<evidence type="ECO:0000256" key="7">
    <source>
        <dbReference type="ARBA" id="ARBA00022490"/>
    </source>
</evidence>
<comment type="similarity">
    <text evidence="4">Belongs to the ATP phosphoribosyltransferase family. Short subfamily.</text>
</comment>
<comment type="caution">
    <text evidence="16">The sequence shown here is derived from an EMBL/GenBank/DDBJ whole genome shotgun (WGS) entry which is preliminary data.</text>
</comment>
<name>A0A0W8E5H0_9ZZZZ</name>
<keyword evidence="10 16" id="KW-0808">Transferase</keyword>
<dbReference type="PROSITE" id="PS01316">
    <property type="entry name" value="ATP_P_PHORIBOSYLTR"/>
    <property type="match status" value="1"/>
</dbReference>
<keyword evidence="8" id="KW-0028">Amino-acid biosynthesis</keyword>
<evidence type="ECO:0000256" key="3">
    <source>
        <dbReference type="ARBA" id="ARBA00004667"/>
    </source>
</evidence>
<feature type="domain" description="ATP phosphoribosyltransferase catalytic" evidence="15">
    <location>
        <begin position="55"/>
        <end position="209"/>
    </location>
</feature>
<keyword evidence="12" id="KW-0067">ATP-binding</keyword>
<dbReference type="InterPro" id="IPR001348">
    <property type="entry name" value="ATP_PRibTrfase_HisG"/>
</dbReference>
<dbReference type="EC" id="2.4.2.17" evidence="5"/>
<dbReference type="Pfam" id="PF01634">
    <property type="entry name" value="HisG"/>
    <property type="match status" value="1"/>
</dbReference>
<comment type="pathway">
    <text evidence="3">Amino-acid biosynthesis; L-histidine biosynthesis; L-histidine from 5-phospho-alpha-D-ribose 1-diphosphate: step 1/9.</text>
</comment>
<dbReference type="NCBIfam" id="TIGR00070">
    <property type="entry name" value="hisG"/>
    <property type="match status" value="1"/>
</dbReference>
<dbReference type="Gene3D" id="3.40.190.10">
    <property type="entry name" value="Periplasmic binding protein-like II"/>
    <property type="match status" value="2"/>
</dbReference>
<keyword evidence="9 16" id="KW-0328">Glycosyltransferase</keyword>
<evidence type="ECO:0000256" key="11">
    <source>
        <dbReference type="ARBA" id="ARBA00022741"/>
    </source>
</evidence>
<evidence type="ECO:0000256" key="1">
    <source>
        <dbReference type="ARBA" id="ARBA00000915"/>
    </source>
</evidence>
<keyword evidence="11" id="KW-0547">Nucleotide-binding</keyword>
<keyword evidence="7" id="KW-0963">Cytoplasm</keyword>
<evidence type="ECO:0000256" key="10">
    <source>
        <dbReference type="ARBA" id="ARBA00022679"/>
    </source>
</evidence>
<evidence type="ECO:0000256" key="5">
    <source>
        <dbReference type="ARBA" id="ARBA00011946"/>
    </source>
</evidence>
<organism evidence="16">
    <name type="scientific">hydrocarbon metagenome</name>
    <dbReference type="NCBI Taxonomy" id="938273"/>
    <lineage>
        <taxon>unclassified sequences</taxon>
        <taxon>metagenomes</taxon>
        <taxon>ecological metagenomes</taxon>
    </lineage>
</organism>
<comment type="catalytic activity">
    <reaction evidence="1">
        <text>1-(5-phospho-beta-D-ribosyl)-ATP + diphosphate = 5-phospho-alpha-D-ribose 1-diphosphate + ATP</text>
        <dbReference type="Rhea" id="RHEA:18473"/>
        <dbReference type="ChEBI" id="CHEBI:30616"/>
        <dbReference type="ChEBI" id="CHEBI:33019"/>
        <dbReference type="ChEBI" id="CHEBI:58017"/>
        <dbReference type="ChEBI" id="CHEBI:73183"/>
        <dbReference type="EC" id="2.4.2.17"/>
    </reaction>
</comment>
<dbReference type="GO" id="GO:0005524">
    <property type="term" value="F:ATP binding"/>
    <property type="evidence" value="ECO:0007669"/>
    <property type="project" value="UniProtKB-KW"/>
</dbReference>
<evidence type="ECO:0000256" key="8">
    <source>
        <dbReference type="ARBA" id="ARBA00022605"/>
    </source>
</evidence>
<evidence type="ECO:0000259" key="15">
    <source>
        <dbReference type="Pfam" id="PF01634"/>
    </source>
</evidence>
<evidence type="ECO:0000256" key="13">
    <source>
        <dbReference type="ARBA" id="ARBA00023102"/>
    </source>
</evidence>
<dbReference type="InterPro" id="IPR018198">
    <property type="entry name" value="ATP_PRibTrfase_CS"/>
</dbReference>
<dbReference type="CDD" id="cd13595">
    <property type="entry name" value="PBP2_HisGs"/>
    <property type="match status" value="1"/>
</dbReference>
<reference evidence="16" key="1">
    <citation type="journal article" date="2015" name="Proc. Natl. Acad. Sci. U.S.A.">
        <title>Networks of energetic and metabolic interactions define dynamics in microbial communities.</title>
        <authorList>
            <person name="Embree M."/>
            <person name="Liu J.K."/>
            <person name="Al-Bassam M.M."/>
            <person name="Zengler K."/>
        </authorList>
    </citation>
    <scope>NUCLEOTIDE SEQUENCE</scope>
</reference>
<comment type="function">
    <text evidence="14">Catalyzes the condensation of ATP and 5-phosphoribose 1-diphosphate to form N'-(5'-phosphoribosyl)-ATP (PR-ATP). Has a crucial role in the pathway because the rate of histidine biosynthesis seems to be controlled primarily by regulation of HisG enzymatic activity.</text>
</comment>
<dbReference type="GO" id="GO:0005737">
    <property type="term" value="C:cytoplasm"/>
    <property type="evidence" value="ECO:0007669"/>
    <property type="project" value="UniProtKB-SubCell"/>
</dbReference>
<dbReference type="PANTHER" id="PTHR21403">
    <property type="entry name" value="ATP PHOSPHORIBOSYLTRANSFERASE ATP-PRTASE"/>
    <property type="match status" value="1"/>
</dbReference>
<evidence type="ECO:0000256" key="4">
    <source>
        <dbReference type="ARBA" id="ARBA00009489"/>
    </source>
</evidence>
<dbReference type="GO" id="GO:0000105">
    <property type="term" value="P:L-histidine biosynthetic process"/>
    <property type="evidence" value="ECO:0007669"/>
    <property type="project" value="UniProtKB-UniPathway"/>
</dbReference>
<gene>
    <name evidence="16" type="ORF">ASZ90_018922</name>
</gene>
<evidence type="ECO:0000256" key="12">
    <source>
        <dbReference type="ARBA" id="ARBA00022840"/>
    </source>
</evidence>